<dbReference type="InterPro" id="IPR036396">
    <property type="entry name" value="Cyt_P450_sf"/>
</dbReference>
<keyword evidence="14" id="KW-1185">Reference proteome</keyword>
<dbReference type="InterPro" id="IPR002401">
    <property type="entry name" value="Cyt_P450_E_grp-I"/>
</dbReference>
<evidence type="ECO:0000256" key="6">
    <source>
        <dbReference type="ARBA" id="ARBA00022723"/>
    </source>
</evidence>
<proteinExistence type="inferred from homology"/>
<dbReference type="RefSeq" id="XP_017777422.1">
    <property type="nucleotide sequence ID" value="XM_017921933.1"/>
</dbReference>
<dbReference type="Gene3D" id="1.10.630.10">
    <property type="entry name" value="Cytochrome P450"/>
    <property type="match status" value="1"/>
</dbReference>
<comment type="similarity">
    <text evidence="4">Belongs to the cytochrome P450 family.</text>
</comment>
<accession>A0ABM1MS72</accession>
<dbReference type="SUPFAM" id="SSF48264">
    <property type="entry name" value="Cytochrome P450"/>
    <property type="match status" value="1"/>
</dbReference>
<keyword evidence="12 13" id="KW-0472">Membrane</keyword>
<evidence type="ECO:0000256" key="5">
    <source>
        <dbReference type="ARBA" id="ARBA00022617"/>
    </source>
</evidence>
<organism evidence="14 15">
    <name type="scientific">Nicrophorus vespilloides</name>
    <name type="common">Boreal carrion beetle</name>
    <dbReference type="NCBI Taxonomy" id="110193"/>
    <lineage>
        <taxon>Eukaryota</taxon>
        <taxon>Metazoa</taxon>
        <taxon>Ecdysozoa</taxon>
        <taxon>Arthropoda</taxon>
        <taxon>Hexapoda</taxon>
        <taxon>Insecta</taxon>
        <taxon>Pterygota</taxon>
        <taxon>Neoptera</taxon>
        <taxon>Endopterygota</taxon>
        <taxon>Coleoptera</taxon>
        <taxon>Polyphaga</taxon>
        <taxon>Staphyliniformia</taxon>
        <taxon>Silphidae</taxon>
        <taxon>Nicrophorinae</taxon>
        <taxon>Nicrophorus</taxon>
    </lineage>
</organism>
<keyword evidence="13" id="KW-1133">Transmembrane helix</keyword>
<keyword evidence="11" id="KW-0503">Monooxygenase</keyword>
<dbReference type="Pfam" id="PF00067">
    <property type="entry name" value="p450"/>
    <property type="match status" value="1"/>
</dbReference>
<evidence type="ECO:0000256" key="9">
    <source>
        <dbReference type="ARBA" id="ARBA00023002"/>
    </source>
</evidence>
<feature type="transmembrane region" description="Helical" evidence="13">
    <location>
        <begin position="6"/>
        <end position="24"/>
    </location>
</feature>
<dbReference type="Proteomes" id="UP000695000">
    <property type="component" value="Unplaced"/>
</dbReference>
<evidence type="ECO:0000256" key="13">
    <source>
        <dbReference type="SAM" id="Phobius"/>
    </source>
</evidence>
<keyword evidence="8" id="KW-0492">Microsome</keyword>
<evidence type="ECO:0000256" key="1">
    <source>
        <dbReference type="ARBA" id="ARBA00001971"/>
    </source>
</evidence>
<evidence type="ECO:0000256" key="4">
    <source>
        <dbReference type="ARBA" id="ARBA00010617"/>
    </source>
</evidence>
<evidence type="ECO:0000256" key="7">
    <source>
        <dbReference type="ARBA" id="ARBA00022824"/>
    </source>
</evidence>
<keyword evidence="13" id="KW-0812">Transmembrane</keyword>
<evidence type="ECO:0000313" key="14">
    <source>
        <dbReference type="Proteomes" id="UP000695000"/>
    </source>
</evidence>
<keyword evidence="10" id="KW-0408">Iron</keyword>
<dbReference type="InterPro" id="IPR050476">
    <property type="entry name" value="Insect_CytP450_Detox"/>
</dbReference>
<gene>
    <name evidence="15" type="primary">LOC108563298</name>
</gene>
<dbReference type="PANTHER" id="PTHR24292:SF54">
    <property type="entry name" value="CYP9F3-RELATED"/>
    <property type="match status" value="1"/>
</dbReference>
<evidence type="ECO:0000256" key="3">
    <source>
        <dbReference type="ARBA" id="ARBA00004406"/>
    </source>
</evidence>
<sequence length="472" mass="55498">MNIVNSLFIFLFICLHSVVCYIFLRKFTSRRYTHKWSKYLKFLLGNQRLKTFKNVPMNDIIQIYKEFPKTKINCFYNILQPTILVRDAALISKIVQTQSDYYEELFHPSDLNAKGVQSSNHSFFLRHLPAHFPHIKKCVTHVLEYLEDCGSTDLDTKQLFSNFTSDVLIYSIMGRRFNSFNYVFTPYFLLVSEMPRYEDIGCLRYFFSKTFPRLYKFLGLTKKNDMVLESVRKFVEARKYEKKMDNNYIHFLIDSQKESGTKIDLARHVLNLYMNSFEICTNLMSFMAYELAMNPRVQQFLYDEIETVMLQSDGAPGCEEIMMMEYLHMVVSETLRKWPVVPAATTVCTKNMILDNSVFWKGEHIVIPIVGLHRDPKHFPNPTEFDPERFLEDKKDGIKPDTFHPFGLGLKNRLGSSLAFIQIKILFVYLLSKFEFLPVPCNISDEYITNKKTFSLGLQHRNKIKSNDQVQV</sequence>
<keyword evidence="6" id="KW-0479">Metal-binding</keyword>
<dbReference type="GeneID" id="108563298"/>
<dbReference type="InterPro" id="IPR001128">
    <property type="entry name" value="Cyt_P450"/>
</dbReference>
<comment type="subcellular location">
    <subcellularLocation>
        <location evidence="3">Endoplasmic reticulum membrane</location>
        <topology evidence="3">Peripheral membrane protein</topology>
    </subcellularLocation>
    <subcellularLocation>
        <location evidence="2">Microsome membrane</location>
        <topology evidence="2">Peripheral membrane protein</topology>
    </subcellularLocation>
</comment>
<evidence type="ECO:0000256" key="8">
    <source>
        <dbReference type="ARBA" id="ARBA00022848"/>
    </source>
</evidence>
<protein>
    <submittedName>
        <fullName evidence="15">Cytochrome P450 9e2-like</fullName>
    </submittedName>
</protein>
<comment type="cofactor">
    <cofactor evidence="1">
        <name>heme</name>
        <dbReference type="ChEBI" id="CHEBI:30413"/>
    </cofactor>
</comment>
<evidence type="ECO:0000256" key="11">
    <source>
        <dbReference type="ARBA" id="ARBA00023033"/>
    </source>
</evidence>
<keyword evidence="5" id="KW-0349">Heme</keyword>
<keyword evidence="9" id="KW-0560">Oxidoreductase</keyword>
<dbReference type="PRINTS" id="PR00463">
    <property type="entry name" value="EP450I"/>
</dbReference>
<evidence type="ECO:0000313" key="15">
    <source>
        <dbReference type="RefSeq" id="XP_017777422.1"/>
    </source>
</evidence>
<keyword evidence="7" id="KW-0256">Endoplasmic reticulum</keyword>
<evidence type="ECO:0000256" key="10">
    <source>
        <dbReference type="ARBA" id="ARBA00023004"/>
    </source>
</evidence>
<evidence type="ECO:0000256" key="2">
    <source>
        <dbReference type="ARBA" id="ARBA00004174"/>
    </source>
</evidence>
<dbReference type="PANTHER" id="PTHR24292">
    <property type="entry name" value="CYTOCHROME P450"/>
    <property type="match status" value="1"/>
</dbReference>
<name>A0ABM1MS72_NICVS</name>
<reference evidence="15" key="1">
    <citation type="submission" date="2025-08" db="UniProtKB">
        <authorList>
            <consortium name="RefSeq"/>
        </authorList>
    </citation>
    <scope>IDENTIFICATION</scope>
    <source>
        <tissue evidence="15">Whole Larva</tissue>
    </source>
</reference>
<evidence type="ECO:0000256" key="12">
    <source>
        <dbReference type="ARBA" id="ARBA00023136"/>
    </source>
</evidence>